<gene>
    <name evidence="2" type="ORF">KPH14_001003</name>
</gene>
<proteinExistence type="predicted"/>
<feature type="compositionally biased region" description="Basic residues" evidence="1">
    <location>
        <begin position="35"/>
        <end position="50"/>
    </location>
</feature>
<dbReference type="AlphaFoldDB" id="A0AAD9RJN9"/>
<dbReference type="EMBL" id="JAIFRP010000057">
    <property type="protein sequence ID" value="KAK2580371.1"/>
    <property type="molecule type" value="Genomic_DNA"/>
</dbReference>
<organism evidence="2 3">
    <name type="scientific">Odynerus spinipes</name>
    <dbReference type="NCBI Taxonomy" id="1348599"/>
    <lineage>
        <taxon>Eukaryota</taxon>
        <taxon>Metazoa</taxon>
        <taxon>Ecdysozoa</taxon>
        <taxon>Arthropoda</taxon>
        <taxon>Hexapoda</taxon>
        <taxon>Insecta</taxon>
        <taxon>Pterygota</taxon>
        <taxon>Neoptera</taxon>
        <taxon>Endopterygota</taxon>
        <taxon>Hymenoptera</taxon>
        <taxon>Apocrita</taxon>
        <taxon>Aculeata</taxon>
        <taxon>Vespoidea</taxon>
        <taxon>Vespidae</taxon>
        <taxon>Eumeninae</taxon>
        <taxon>Odynerus</taxon>
    </lineage>
</organism>
<dbReference type="Proteomes" id="UP001258017">
    <property type="component" value="Unassembled WGS sequence"/>
</dbReference>
<feature type="region of interest" description="Disordered" evidence="1">
    <location>
        <begin position="32"/>
        <end position="68"/>
    </location>
</feature>
<accession>A0AAD9RJN9</accession>
<evidence type="ECO:0000256" key="1">
    <source>
        <dbReference type="SAM" id="MobiDB-lite"/>
    </source>
</evidence>
<sequence length="198" mass="23238">MSRKRGRSGSSDREVEEGHFDERLKILEDLLRRKEEKKRRKNRRSHRRNLRYSQLSADSPCSDGERLDQGPIRYAVHDEFSVEAHGSMEQLTPRREVQADQVAHREVSVSPTEQVRHFSTNQQDVYQDQQTTHETVQNQEEIVLDPRLIEIMDKRKWKEVTSDRLILSWIEGYKIPFESFPTQVKPPSALVACTSLIL</sequence>
<keyword evidence="3" id="KW-1185">Reference proteome</keyword>
<evidence type="ECO:0000313" key="2">
    <source>
        <dbReference type="EMBL" id="KAK2580371.1"/>
    </source>
</evidence>
<evidence type="ECO:0000313" key="3">
    <source>
        <dbReference type="Proteomes" id="UP001258017"/>
    </source>
</evidence>
<name>A0AAD9RJN9_9HYME</name>
<reference evidence="2" key="1">
    <citation type="submission" date="2021-08" db="EMBL/GenBank/DDBJ databases">
        <authorList>
            <person name="Misof B."/>
            <person name="Oliver O."/>
            <person name="Podsiadlowski L."/>
            <person name="Donath A."/>
            <person name="Peters R."/>
            <person name="Mayer C."/>
            <person name="Rust J."/>
            <person name="Gunkel S."/>
            <person name="Lesny P."/>
            <person name="Martin S."/>
            <person name="Oeyen J.P."/>
            <person name="Petersen M."/>
            <person name="Panagiotis P."/>
            <person name="Wilbrandt J."/>
            <person name="Tanja T."/>
        </authorList>
    </citation>
    <scope>NUCLEOTIDE SEQUENCE</scope>
    <source>
        <strain evidence="2">GBR_01_08_01A</strain>
        <tissue evidence="2">Thorax + abdomen</tissue>
    </source>
</reference>
<reference evidence="2" key="2">
    <citation type="journal article" date="2023" name="Commun. Biol.">
        <title>Intrasexual cuticular hydrocarbon dimorphism in a wasp sheds light on hydrocarbon biosynthesis genes in Hymenoptera.</title>
        <authorList>
            <person name="Moris V.C."/>
            <person name="Podsiadlowski L."/>
            <person name="Martin S."/>
            <person name="Oeyen J.P."/>
            <person name="Donath A."/>
            <person name="Petersen M."/>
            <person name="Wilbrandt J."/>
            <person name="Misof B."/>
            <person name="Liedtke D."/>
            <person name="Thamm M."/>
            <person name="Scheiner R."/>
            <person name="Schmitt T."/>
            <person name="Niehuis O."/>
        </authorList>
    </citation>
    <scope>NUCLEOTIDE SEQUENCE</scope>
    <source>
        <strain evidence="2">GBR_01_08_01A</strain>
    </source>
</reference>
<comment type="caution">
    <text evidence="2">The sequence shown here is derived from an EMBL/GenBank/DDBJ whole genome shotgun (WGS) entry which is preliminary data.</text>
</comment>
<protein>
    <submittedName>
        <fullName evidence="2">Uncharacterized protein</fullName>
    </submittedName>
</protein>